<name>A0A9J5ZVS1_SOLCO</name>
<protein>
    <recommendedName>
        <fullName evidence="3">Reverse transcriptase domain-containing protein</fullName>
    </recommendedName>
</protein>
<comment type="caution">
    <text evidence="1">The sequence shown here is derived from an EMBL/GenBank/DDBJ whole genome shotgun (WGS) entry which is preliminary data.</text>
</comment>
<sequence length="113" mass="12960">MSGGSTAKIVHLVRRLLEQYKDKMTDFHMVFIDLEKTYDKVPRKGCGSGLCGGQDEGSKEDALVRRRERLVVVGVRKGKGRLKKNKELIRQNTTQLQLIEDMTIRRCGGQRIW</sequence>
<reference evidence="1 2" key="1">
    <citation type="submission" date="2020-09" db="EMBL/GenBank/DDBJ databases">
        <title>De no assembly of potato wild relative species, Solanum commersonii.</title>
        <authorList>
            <person name="Cho K."/>
        </authorList>
    </citation>
    <scope>NUCLEOTIDE SEQUENCE [LARGE SCALE GENOMIC DNA]</scope>
    <source>
        <strain evidence="1">LZ3.2</strain>
        <tissue evidence="1">Leaf</tissue>
    </source>
</reference>
<evidence type="ECO:0008006" key="3">
    <source>
        <dbReference type="Google" id="ProtNLM"/>
    </source>
</evidence>
<dbReference type="OrthoDB" id="425681at2759"/>
<gene>
    <name evidence="1" type="ORF">H5410_015847</name>
</gene>
<proteinExistence type="predicted"/>
<organism evidence="1 2">
    <name type="scientific">Solanum commersonii</name>
    <name type="common">Commerson's wild potato</name>
    <name type="synonym">Commerson's nightshade</name>
    <dbReference type="NCBI Taxonomy" id="4109"/>
    <lineage>
        <taxon>Eukaryota</taxon>
        <taxon>Viridiplantae</taxon>
        <taxon>Streptophyta</taxon>
        <taxon>Embryophyta</taxon>
        <taxon>Tracheophyta</taxon>
        <taxon>Spermatophyta</taxon>
        <taxon>Magnoliopsida</taxon>
        <taxon>eudicotyledons</taxon>
        <taxon>Gunneridae</taxon>
        <taxon>Pentapetalae</taxon>
        <taxon>asterids</taxon>
        <taxon>lamiids</taxon>
        <taxon>Solanales</taxon>
        <taxon>Solanaceae</taxon>
        <taxon>Solanoideae</taxon>
        <taxon>Solaneae</taxon>
        <taxon>Solanum</taxon>
    </lineage>
</organism>
<keyword evidence="2" id="KW-1185">Reference proteome</keyword>
<evidence type="ECO:0000313" key="2">
    <source>
        <dbReference type="Proteomes" id="UP000824120"/>
    </source>
</evidence>
<evidence type="ECO:0000313" key="1">
    <source>
        <dbReference type="EMBL" id="KAG5616023.1"/>
    </source>
</evidence>
<dbReference type="EMBL" id="JACXVP010000003">
    <property type="protein sequence ID" value="KAG5616023.1"/>
    <property type="molecule type" value="Genomic_DNA"/>
</dbReference>
<dbReference type="Proteomes" id="UP000824120">
    <property type="component" value="Chromosome 3"/>
</dbReference>
<accession>A0A9J5ZVS1</accession>
<dbReference type="AlphaFoldDB" id="A0A9J5ZVS1"/>